<protein>
    <submittedName>
        <fullName evidence="1">Uncharacterized protein</fullName>
    </submittedName>
</protein>
<accession>A0A2G9RG62</accession>
<sequence length="62" mass="7057">MPSNKDYVVRPKWNVEMEGSRGGPKKGVSRLDKQMRKFTDIRKKSQSAHAVKISVEGNKMPL</sequence>
<dbReference type="OrthoDB" id="21124at2759"/>
<organism evidence="1 2">
    <name type="scientific">Aquarana catesbeiana</name>
    <name type="common">American bullfrog</name>
    <name type="synonym">Rana catesbeiana</name>
    <dbReference type="NCBI Taxonomy" id="8400"/>
    <lineage>
        <taxon>Eukaryota</taxon>
        <taxon>Metazoa</taxon>
        <taxon>Chordata</taxon>
        <taxon>Craniata</taxon>
        <taxon>Vertebrata</taxon>
        <taxon>Euteleostomi</taxon>
        <taxon>Amphibia</taxon>
        <taxon>Batrachia</taxon>
        <taxon>Anura</taxon>
        <taxon>Neobatrachia</taxon>
        <taxon>Ranoidea</taxon>
        <taxon>Ranidae</taxon>
        <taxon>Aquarana</taxon>
    </lineage>
</organism>
<dbReference type="PANTHER" id="PTHR46010:SF1">
    <property type="entry name" value="PROTEIN IWS1 HOMOLOG"/>
    <property type="match status" value="1"/>
</dbReference>
<evidence type="ECO:0000313" key="1">
    <source>
        <dbReference type="EMBL" id="PIO26912.1"/>
    </source>
</evidence>
<dbReference type="InterPro" id="IPR051037">
    <property type="entry name" value="RNAPII_TF_IWS1"/>
</dbReference>
<dbReference type="PANTHER" id="PTHR46010">
    <property type="entry name" value="PROTEIN IWS1 HOMOLOG"/>
    <property type="match status" value="1"/>
</dbReference>
<name>A0A2G9RG62_AQUCT</name>
<dbReference type="EMBL" id="KV941276">
    <property type="protein sequence ID" value="PIO26912.1"/>
    <property type="molecule type" value="Genomic_DNA"/>
</dbReference>
<gene>
    <name evidence="1" type="ORF">AB205_0209600</name>
</gene>
<keyword evidence="2" id="KW-1185">Reference proteome</keyword>
<dbReference type="GO" id="GO:0016973">
    <property type="term" value="P:poly(A)+ mRNA export from nucleus"/>
    <property type="evidence" value="ECO:0007669"/>
    <property type="project" value="TreeGrafter"/>
</dbReference>
<evidence type="ECO:0000313" key="2">
    <source>
        <dbReference type="Proteomes" id="UP000228934"/>
    </source>
</evidence>
<proteinExistence type="predicted"/>
<dbReference type="AlphaFoldDB" id="A0A2G9RG62"/>
<reference evidence="2" key="1">
    <citation type="journal article" date="2017" name="Nat. Commun.">
        <title>The North American bullfrog draft genome provides insight into hormonal regulation of long noncoding RNA.</title>
        <authorList>
            <person name="Hammond S.A."/>
            <person name="Warren R.L."/>
            <person name="Vandervalk B.P."/>
            <person name="Kucuk E."/>
            <person name="Khan H."/>
            <person name="Gibb E.A."/>
            <person name="Pandoh P."/>
            <person name="Kirk H."/>
            <person name="Zhao Y."/>
            <person name="Jones M."/>
            <person name="Mungall A.J."/>
            <person name="Coope R."/>
            <person name="Pleasance S."/>
            <person name="Moore R.A."/>
            <person name="Holt R.A."/>
            <person name="Round J.M."/>
            <person name="Ohora S."/>
            <person name="Walle B.V."/>
            <person name="Veldhoen N."/>
            <person name="Helbing C.C."/>
            <person name="Birol I."/>
        </authorList>
    </citation>
    <scope>NUCLEOTIDE SEQUENCE [LARGE SCALE GENOMIC DNA]</scope>
</reference>
<dbReference type="GO" id="GO:0005634">
    <property type="term" value="C:nucleus"/>
    <property type="evidence" value="ECO:0007669"/>
    <property type="project" value="TreeGrafter"/>
</dbReference>
<dbReference type="Proteomes" id="UP000228934">
    <property type="component" value="Unassembled WGS sequence"/>
</dbReference>